<feature type="domain" description="USP" evidence="7">
    <location>
        <begin position="1"/>
        <end position="250"/>
    </location>
</feature>
<accession>A0AAN5I7Y4</accession>
<dbReference type="GO" id="GO:0043161">
    <property type="term" value="P:proteasome-mediated ubiquitin-dependent protein catabolic process"/>
    <property type="evidence" value="ECO:0007669"/>
    <property type="project" value="InterPro"/>
</dbReference>
<feature type="non-terminal residue" evidence="8">
    <location>
        <position position="250"/>
    </location>
</feature>
<dbReference type="SUPFAM" id="SSF54001">
    <property type="entry name" value="Cysteine proteinases"/>
    <property type="match status" value="1"/>
</dbReference>
<evidence type="ECO:0000259" key="7">
    <source>
        <dbReference type="PROSITE" id="PS50235"/>
    </source>
</evidence>
<dbReference type="GO" id="GO:0004843">
    <property type="term" value="F:cysteine-type deubiquitinase activity"/>
    <property type="evidence" value="ECO:0007669"/>
    <property type="project" value="UniProtKB-EC"/>
</dbReference>
<dbReference type="AlphaFoldDB" id="A0AAN5I7Y4"/>
<comment type="catalytic activity">
    <reaction evidence="1">
        <text>Thiol-dependent hydrolysis of ester, thioester, amide, peptide and isopeptide bonds formed by the C-terminal Gly of ubiquitin (a 76-residue protein attached to proteins as an intracellular targeting signal).</text>
        <dbReference type="EC" id="3.4.19.12"/>
    </reaction>
</comment>
<evidence type="ECO:0000256" key="2">
    <source>
        <dbReference type="ARBA" id="ARBA00012759"/>
    </source>
</evidence>
<keyword evidence="5" id="KW-0378">Hydrolase</keyword>
<dbReference type="PROSITE" id="PS50235">
    <property type="entry name" value="USP_3"/>
    <property type="match status" value="1"/>
</dbReference>
<evidence type="ECO:0000313" key="9">
    <source>
        <dbReference type="Proteomes" id="UP001328107"/>
    </source>
</evidence>
<evidence type="ECO:0000256" key="3">
    <source>
        <dbReference type="ARBA" id="ARBA00022670"/>
    </source>
</evidence>
<dbReference type="PANTHER" id="PTHR43982">
    <property type="entry name" value="UBIQUITIN CARBOXYL-TERMINAL HYDROLASE"/>
    <property type="match status" value="1"/>
</dbReference>
<reference evidence="9" key="1">
    <citation type="submission" date="2022-10" db="EMBL/GenBank/DDBJ databases">
        <title>Genome assembly of Pristionchus species.</title>
        <authorList>
            <person name="Yoshida K."/>
            <person name="Sommer R.J."/>
        </authorList>
    </citation>
    <scope>NUCLEOTIDE SEQUENCE [LARGE SCALE GENOMIC DNA]</scope>
    <source>
        <strain evidence="9">RS5460</strain>
    </source>
</reference>
<name>A0AAN5I7Y4_9BILA</name>
<proteinExistence type="predicted"/>
<evidence type="ECO:0000256" key="6">
    <source>
        <dbReference type="ARBA" id="ARBA00022807"/>
    </source>
</evidence>
<dbReference type="Proteomes" id="UP001328107">
    <property type="component" value="Unassembled WGS sequence"/>
</dbReference>
<evidence type="ECO:0000313" key="8">
    <source>
        <dbReference type="EMBL" id="GMR54495.1"/>
    </source>
</evidence>
<keyword evidence="3" id="KW-0645">Protease</keyword>
<dbReference type="InterPro" id="IPR028889">
    <property type="entry name" value="USP"/>
</dbReference>
<comment type="caution">
    <text evidence="8">The sequence shown here is derived from an EMBL/GenBank/DDBJ whole genome shotgun (WGS) entry which is preliminary data.</text>
</comment>
<dbReference type="EMBL" id="BTRK01000005">
    <property type="protein sequence ID" value="GMR54495.1"/>
    <property type="molecule type" value="Genomic_DNA"/>
</dbReference>
<keyword evidence="4" id="KW-0833">Ubl conjugation pathway</keyword>
<dbReference type="CDD" id="cd02257">
    <property type="entry name" value="Peptidase_C19"/>
    <property type="match status" value="1"/>
</dbReference>
<protein>
    <recommendedName>
        <fullName evidence="2">ubiquitinyl hydrolase 1</fullName>
        <ecNumber evidence="2">3.4.19.12</ecNumber>
    </recommendedName>
</protein>
<feature type="non-terminal residue" evidence="8">
    <location>
        <position position="1"/>
    </location>
</feature>
<dbReference type="Gene3D" id="3.90.70.10">
    <property type="entry name" value="Cysteine proteinases"/>
    <property type="match status" value="1"/>
</dbReference>
<keyword evidence="9" id="KW-1185">Reference proteome</keyword>
<evidence type="ECO:0000256" key="1">
    <source>
        <dbReference type="ARBA" id="ARBA00000707"/>
    </source>
</evidence>
<evidence type="ECO:0000256" key="5">
    <source>
        <dbReference type="ARBA" id="ARBA00022801"/>
    </source>
</evidence>
<dbReference type="InterPro" id="IPR044635">
    <property type="entry name" value="UBP14-like"/>
</dbReference>
<dbReference type="InterPro" id="IPR038765">
    <property type="entry name" value="Papain-like_cys_pep_sf"/>
</dbReference>
<dbReference type="GO" id="GO:0070628">
    <property type="term" value="F:proteasome binding"/>
    <property type="evidence" value="ECO:0007669"/>
    <property type="project" value="TreeGrafter"/>
</dbReference>
<dbReference type="GO" id="GO:0061136">
    <property type="term" value="P:regulation of proteasomal protein catabolic process"/>
    <property type="evidence" value="ECO:0007669"/>
    <property type="project" value="TreeGrafter"/>
</dbReference>
<sequence length="250" mass="28801">KSMAGLEKLFLYTQQDAYETLIKIFDDVIPDKIEKMFHFEAATRRRCRYRKDCKGREHKAMGPIYYQHIARNNQIVDLEEVLSHEWAEEDGETENVRHCCECCPCCIAAEEGHDEDKCEVCKKDKQPYIKEKRHTFTGTSNYALVAFNILHTDRRLDWALAGNCDMDGMTLFGEQWQAVAVIKHLGTVVNGYSGGHYVTYTREDDGEWWLHDDDETPSSIGRSFIPCSPLPYGEGETDMRGVVAILFEKI</sequence>
<dbReference type="PANTHER" id="PTHR43982:SF1">
    <property type="entry name" value="UBIQUITIN CARBOXYL-TERMINAL HYDROLASE 14"/>
    <property type="match status" value="1"/>
</dbReference>
<gene>
    <name evidence="8" type="ORF">PMAYCL1PPCAC_24690</name>
</gene>
<dbReference type="GO" id="GO:0016579">
    <property type="term" value="P:protein deubiquitination"/>
    <property type="evidence" value="ECO:0007669"/>
    <property type="project" value="InterPro"/>
</dbReference>
<keyword evidence="6" id="KW-0788">Thiol protease</keyword>
<dbReference type="EC" id="3.4.19.12" evidence="2"/>
<organism evidence="8 9">
    <name type="scientific">Pristionchus mayeri</name>
    <dbReference type="NCBI Taxonomy" id="1317129"/>
    <lineage>
        <taxon>Eukaryota</taxon>
        <taxon>Metazoa</taxon>
        <taxon>Ecdysozoa</taxon>
        <taxon>Nematoda</taxon>
        <taxon>Chromadorea</taxon>
        <taxon>Rhabditida</taxon>
        <taxon>Rhabditina</taxon>
        <taxon>Diplogasteromorpha</taxon>
        <taxon>Diplogasteroidea</taxon>
        <taxon>Neodiplogasteridae</taxon>
        <taxon>Pristionchus</taxon>
    </lineage>
</organism>
<evidence type="ECO:0000256" key="4">
    <source>
        <dbReference type="ARBA" id="ARBA00022786"/>
    </source>
</evidence>